<dbReference type="AlphaFoldDB" id="A0AAD4I7H8"/>
<evidence type="ECO:0000256" key="1">
    <source>
        <dbReference type="SAM" id="MobiDB-lite"/>
    </source>
</evidence>
<feature type="region of interest" description="Disordered" evidence="1">
    <location>
        <begin position="162"/>
        <end position="197"/>
    </location>
</feature>
<evidence type="ECO:0000313" key="2">
    <source>
        <dbReference type="EMBL" id="KAG9188712.1"/>
    </source>
</evidence>
<proteinExistence type="predicted"/>
<evidence type="ECO:0000313" key="3">
    <source>
        <dbReference type="Proteomes" id="UP001199106"/>
    </source>
</evidence>
<feature type="region of interest" description="Disordered" evidence="1">
    <location>
        <begin position="19"/>
        <end position="54"/>
    </location>
</feature>
<dbReference type="Proteomes" id="UP001199106">
    <property type="component" value="Unassembled WGS sequence"/>
</dbReference>
<accession>A0AAD4I7H8</accession>
<gene>
    <name evidence="2" type="ORF">G6011_07417</name>
</gene>
<dbReference type="EMBL" id="JAANER010000006">
    <property type="protein sequence ID" value="KAG9188712.1"/>
    <property type="molecule type" value="Genomic_DNA"/>
</dbReference>
<feature type="compositionally biased region" description="Pro residues" evidence="1">
    <location>
        <begin position="164"/>
        <end position="178"/>
    </location>
</feature>
<organism evidence="2 3">
    <name type="scientific">Alternaria panax</name>
    <dbReference type="NCBI Taxonomy" id="48097"/>
    <lineage>
        <taxon>Eukaryota</taxon>
        <taxon>Fungi</taxon>
        <taxon>Dikarya</taxon>
        <taxon>Ascomycota</taxon>
        <taxon>Pezizomycotina</taxon>
        <taxon>Dothideomycetes</taxon>
        <taxon>Pleosporomycetidae</taxon>
        <taxon>Pleosporales</taxon>
        <taxon>Pleosporineae</taxon>
        <taxon>Pleosporaceae</taxon>
        <taxon>Alternaria</taxon>
        <taxon>Alternaria sect. Panax</taxon>
    </lineage>
</organism>
<protein>
    <submittedName>
        <fullName evidence="2">Uncharacterized protein</fullName>
    </submittedName>
</protein>
<keyword evidence="3" id="KW-1185">Reference proteome</keyword>
<sequence>MTPEPLAWKKRLHLRTKHKKSALWTPLGHIDREDPRPSVGENVPPRSTEASTVQHRKCIPDIVSQAKNLRAGKRRAGSRKLAESEELSHISRRLASDSPPQGYRSLLVRLPGGFALVRLSRTTTSQYEETYSYDATSHEDQRHISNAVSDYPWRRSSFYNSSPPSSPFPYDTPPPLPVSPLNVPKSQLAPPPSQASETWAEEKCNSIVQNEETISRGLMDRARDMRDAWRRHHREVKHEKMKKSIKVLGLIDPTTAAGYTKSWGMRSGRYSQRLG</sequence>
<comment type="caution">
    <text evidence="2">The sequence shown here is derived from an EMBL/GenBank/DDBJ whole genome shotgun (WGS) entry which is preliminary data.</text>
</comment>
<reference evidence="2" key="1">
    <citation type="submission" date="2021-07" db="EMBL/GenBank/DDBJ databases">
        <title>Genome Resource of American Ginseng Black Spot Pathogen Alternaria panax.</title>
        <authorList>
            <person name="Qiu C."/>
            <person name="Wang W."/>
            <person name="Liu Z."/>
        </authorList>
    </citation>
    <scope>NUCLEOTIDE SEQUENCE</scope>
    <source>
        <strain evidence="2">BNCC115425</strain>
    </source>
</reference>
<name>A0AAD4I7H8_9PLEO</name>